<dbReference type="PANTHER" id="PTHR33529:SF6">
    <property type="entry name" value="YJGP_YJGQ FAMILY PERMEASE"/>
    <property type="match status" value="1"/>
</dbReference>
<dbReference type="OrthoDB" id="8477889at2"/>
<comment type="caution">
    <text evidence="7">The sequence shown here is derived from an EMBL/GenBank/DDBJ whole genome shotgun (WGS) entry which is preliminary data.</text>
</comment>
<dbReference type="Pfam" id="PF03739">
    <property type="entry name" value="LptF_LptG"/>
    <property type="match status" value="1"/>
</dbReference>
<feature type="transmembrane region" description="Helical" evidence="6">
    <location>
        <begin position="103"/>
        <end position="121"/>
    </location>
</feature>
<accession>A0A2T9JS45</accession>
<dbReference type="PANTHER" id="PTHR33529">
    <property type="entry name" value="SLR0882 PROTEIN-RELATED"/>
    <property type="match status" value="1"/>
</dbReference>
<gene>
    <name evidence="7" type="primary">lptF</name>
    <name evidence="7" type="ORF">DDF67_16160</name>
</gene>
<dbReference type="NCBIfam" id="TIGR04407">
    <property type="entry name" value="LptF_YjgP"/>
    <property type="match status" value="1"/>
</dbReference>
<feature type="transmembrane region" description="Helical" evidence="6">
    <location>
        <begin position="334"/>
        <end position="352"/>
    </location>
</feature>
<dbReference type="RefSeq" id="WP_109101878.1">
    <property type="nucleotide sequence ID" value="NZ_QDKQ01000056.1"/>
</dbReference>
<evidence type="ECO:0000313" key="7">
    <source>
        <dbReference type="EMBL" id="PVM86508.1"/>
    </source>
</evidence>
<dbReference type="InterPro" id="IPR005495">
    <property type="entry name" value="LptG/LptF_permease"/>
</dbReference>
<protein>
    <submittedName>
        <fullName evidence="7">LPS export ABC transporter permease LptF</fullName>
    </submittedName>
</protein>
<evidence type="ECO:0000313" key="8">
    <source>
        <dbReference type="Proteomes" id="UP000245073"/>
    </source>
</evidence>
<keyword evidence="5 6" id="KW-0472">Membrane</keyword>
<feature type="transmembrane region" description="Helical" evidence="6">
    <location>
        <begin position="309"/>
        <end position="328"/>
    </location>
</feature>
<keyword evidence="4 6" id="KW-1133">Transmembrane helix</keyword>
<name>A0A2T9JS45_9CAUL</name>
<sequence length="383" mass="42341">MRLIERYLFRQLVGPTILATAALAALALLARSLSEFDILIEQRQTALIFAKMILLALPQLLNIIMPIALFVAALVALNRLHTEQEIVVCFAGGMSRWRVISPAMRLSVFAALISLVLGLWAQPWSARLIRETAFDMKTDLASTLVRPGEFTEPGPGLTVYAQSIDRDNLIKNLFIHQEKPNGGSVTYTAREGVIAKRNDLPVLIMRKGSNQEFNSAGVLNYLSFEEYVFDLSTLFQSDELLHYKIADRYPHELFFPDMTQEWEQHNRVKMLAEGHSRLAGPLYNIAMMAMALAAVIGGSFSRMGYGKRIAAVGAAAAVVRIMGFGVQAACDDQVWLNVLQYAVPIAATWWGLAQIFRQKVQRYVPIGQTGGQTGGLQPLGGVS</sequence>
<keyword evidence="8" id="KW-1185">Reference proteome</keyword>
<dbReference type="GO" id="GO:0015920">
    <property type="term" value="P:lipopolysaccharide transport"/>
    <property type="evidence" value="ECO:0007669"/>
    <property type="project" value="TreeGrafter"/>
</dbReference>
<evidence type="ECO:0000256" key="2">
    <source>
        <dbReference type="ARBA" id="ARBA00022475"/>
    </source>
</evidence>
<feature type="transmembrane region" description="Helical" evidence="6">
    <location>
        <begin position="278"/>
        <end position="297"/>
    </location>
</feature>
<feature type="transmembrane region" description="Helical" evidence="6">
    <location>
        <begin position="12"/>
        <end position="33"/>
    </location>
</feature>
<feature type="transmembrane region" description="Helical" evidence="6">
    <location>
        <begin position="53"/>
        <end position="77"/>
    </location>
</feature>
<keyword evidence="3 6" id="KW-0812">Transmembrane</keyword>
<proteinExistence type="predicted"/>
<evidence type="ECO:0000256" key="5">
    <source>
        <dbReference type="ARBA" id="ARBA00023136"/>
    </source>
</evidence>
<evidence type="ECO:0000256" key="4">
    <source>
        <dbReference type="ARBA" id="ARBA00022989"/>
    </source>
</evidence>
<dbReference type="GO" id="GO:0055085">
    <property type="term" value="P:transmembrane transport"/>
    <property type="evidence" value="ECO:0007669"/>
    <property type="project" value="InterPro"/>
</dbReference>
<evidence type="ECO:0000256" key="1">
    <source>
        <dbReference type="ARBA" id="ARBA00004651"/>
    </source>
</evidence>
<evidence type="ECO:0000256" key="3">
    <source>
        <dbReference type="ARBA" id="ARBA00022692"/>
    </source>
</evidence>
<keyword evidence="2" id="KW-1003">Cell membrane</keyword>
<evidence type="ECO:0000256" key="6">
    <source>
        <dbReference type="SAM" id="Phobius"/>
    </source>
</evidence>
<dbReference type="GO" id="GO:0043190">
    <property type="term" value="C:ATP-binding cassette (ABC) transporter complex"/>
    <property type="evidence" value="ECO:0007669"/>
    <property type="project" value="InterPro"/>
</dbReference>
<organism evidence="7 8">
    <name type="scientific">Caulobacter endophyticus</name>
    <dbReference type="NCBI Taxonomy" id="2172652"/>
    <lineage>
        <taxon>Bacteria</taxon>
        <taxon>Pseudomonadati</taxon>
        <taxon>Pseudomonadota</taxon>
        <taxon>Alphaproteobacteria</taxon>
        <taxon>Caulobacterales</taxon>
        <taxon>Caulobacteraceae</taxon>
        <taxon>Caulobacter</taxon>
    </lineage>
</organism>
<reference evidence="7 8" key="1">
    <citation type="submission" date="2018-04" db="EMBL/GenBank/DDBJ databases">
        <title>The genome sequence of Caulobacter sp. 744.</title>
        <authorList>
            <person name="Gao J."/>
            <person name="Sun J."/>
        </authorList>
    </citation>
    <scope>NUCLEOTIDE SEQUENCE [LARGE SCALE GENOMIC DNA]</scope>
    <source>
        <strain evidence="7 8">774</strain>
    </source>
</reference>
<dbReference type="InterPro" id="IPR030922">
    <property type="entry name" value="LptF"/>
</dbReference>
<comment type="subcellular location">
    <subcellularLocation>
        <location evidence="1">Cell membrane</location>
        <topology evidence="1">Multi-pass membrane protein</topology>
    </subcellularLocation>
</comment>
<dbReference type="AlphaFoldDB" id="A0A2T9JS45"/>
<dbReference type="Proteomes" id="UP000245073">
    <property type="component" value="Unassembled WGS sequence"/>
</dbReference>
<dbReference type="EMBL" id="QDKQ01000056">
    <property type="protein sequence ID" value="PVM86508.1"/>
    <property type="molecule type" value="Genomic_DNA"/>
</dbReference>